<evidence type="ECO:0000313" key="16">
    <source>
        <dbReference type="Ensembl" id="ENSOGAP00000013252.2"/>
    </source>
</evidence>
<reference evidence="16" key="3">
    <citation type="submission" date="2025-09" db="UniProtKB">
        <authorList>
            <consortium name="Ensembl"/>
        </authorList>
    </citation>
    <scope>IDENTIFICATION</scope>
</reference>
<evidence type="ECO:0000256" key="10">
    <source>
        <dbReference type="ARBA" id="ARBA00023180"/>
    </source>
</evidence>
<evidence type="ECO:0000256" key="1">
    <source>
        <dbReference type="ARBA" id="ARBA00004479"/>
    </source>
</evidence>
<evidence type="ECO:0000256" key="4">
    <source>
        <dbReference type="ARBA" id="ARBA00022729"/>
    </source>
</evidence>
<dbReference type="GO" id="GO:0036462">
    <property type="term" value="P:TRAIL-activated apoptotic signaling pathway"/>
    <property type="evidence" value="ECO:0007669"/>
    <property type="project" value="TreeGrafter"/>
</dbReference>
<comment type="subcellular location">
    <subcellularLocation>
        <location evidence="1">Membrane</location>
        <topology evidence="1">Single-pass type I membrane protein</topology>
    </subcellularLocation>
</comment>
<dbReference type="CDD" id="cd08315">
    <property type="entry name" value="Death_TRAILR_DR4_DR5"/>
    <property type="match status" value="1"/>
</dbReference>
<name>H0XBY3_OTOGA</name>
<dbReference type="FunFam" id="2.10.50.10:FF:000016">
    <property type="entry name" value="Tumor necrosis factor receptor superfamily member 10B"/>
    <property type="match status" value="1"/>
</dbReference>
<evidence type="ECO:0000256" key="5">
    <source>
        <dbReference type="ARBA" id="ARBA00022737"/>
    </source>
</evidence>
<dbReference type="PRINTS" id="PR01956">
    <property type="entry name" value="TNFACTORR10"/>
</dbReference>
<dbReference type="HOGENOM" id="CLU_038161_1_0_1"/>
<keyword evidence="17" id="KW-1185">Reference proteome</keyword>
<organism evidence="16 17">
    <name type="scientific">Otolemur garnettii</name>
    <name type="common">Small-eared galago</name>
    <name type="synonym">Garnett's greater bushbaby</name>
    <dbReference type="NCBI Taxonomy" id="30611"/>
    <lineage>
        <taxon>Eukaryota</taxon>
        <taxon>Metazoa</taxon>
        <taxon>Chordata</taxon>
        <taxon>Craniata</taxon>
        <taxon>Vertebrata</taxon>
        <taxon>Euteleostomi</taxon>
        <taxon>Mammalia</taxon>
        <taxon>Eutheria</taxon>
        <taxon>Euarchontoglires</taxon>
        <taxon>Primates</taxon>
        <taxon>Strepsirrhini</taxon>
        <taxon>Lorisiformes</taxon>
        <taxon>Galagidae</taxon>
        <taxon>Otolemur</taxon>
    </lineage>
</organism>
<evidence type="ECO:0000256" key="13">
    <source>
        <dbReference type="SAM" id="Phobius"/>
    </source>
</evidence>
<keyword evidence="5" id="KW-0677">Repeat</keyword>
<evidence type="ECO:0000313" key="17">
    <source>
        <dbReference type="Proteomes" id="UP000005225"/>
    </source>
</evidence>
<dbReference type="GO" id="GO:0004888">
    <property type="term" value="F:transmembrane signaling receptor activity"/>
    <property type="evidence" value="ECO:0007669"/>
    <property type="project" value="UniProtKB-ARBA"/>
</dbReference>
<feature type="disulfide bond" evidence="11">
    <location>
        <begin position="34"/>
        <end position="47"/>
    </location>
</feature>
<feature type="transmembrane region" description="Helical" evidence="13">
    <location>
        <begin position="125"/>
        <end position="149"/>
    </location>
</feature>
<feature type="repeat" description="TNFR-Cys" evidence="11">
    <location>
        <begin position="56"/>
        <end position="96"/>
    </location>
</feature>
<dbReference type="EMBL" id="AAQR03106330">
    <property type="status" value="NOT_ANNOTATED_CDS"/>
    <property type="molecule type" value="Genomic_DNA"/>
</dbReference>
<feature type="domain" description="TNFR-Cys" evidence="15">
    <location>
        <begin position="56"/>
        <end position="96"/>
    </location>
</feature>
<feature type="disulfide bond" evidence="11">
    <location>
        <begin position="78"/>
        <end position="96"/>
    </location>
</feature>
<dbReference type="SMART" id="SM00208">
    <property type="entry name" value="TNFR"/>
    <property type="match status" value="2"/>
</dbReference>
<evidence type="ECO:0000256" key="11">
    <source>
        <dbReference type="PROSITE-ProRule" id="PRU00206"/>
    </source>
</evidence>
<dbReference type="InParanoid" id="H0XBY3"/>
<dbReference type="Gene3D" id="1.10.533.10">
    <property type="entry name" value="Death Domain, Fas"/>
    <property type="match status" value="1"/>
</dbReference>
<keyword evidence="8 11" id="KW-1015">Disulfide bond</keyword>
<dbReference type="STRING" id="30611.ENSOGAP00000013252"/>
<dbReference type="InterPro" id="IPR034024">
    <property type="entry name" value="TNFRSF10_N"/>
</dbReference>
<dbReference type="AlphaFoldDB" id="H0XBY3"/>
<evidence type="ECO:0000259" key="15">
    <source>
        <dbReference type="PROSITE" id="PS50050"/>
    </source>
</evidence>
<dbReference type="OMA" id="ENQQYPH"/>
<keyword evidence="3" id="KW-0053">Apoptosis</keyword>
<dbReference type="SUPFAM" id="SSF57586">
    <property type="entry name" value="TNF receptor-like"/>
    <property type="match status" value="2"/>
</dbReference>
<keyword evidence="6 13" id="KW-1133">Transmembrane helix</keyword>
<evidence type="ECO:0000256" key="12">
    <source>
        <dbReference type="SAM" id="MobiDB-lite"/>
    </source>
</evidence>
<evidence type="ECO:0000256" key="7">
    <source>
        <dbReference type="ARBA" id="ARBA00023136"/>
    </source>
</evidence>
<dbReference type="eggNOG" id="ENOG502RBEC">
    <property type="taxonomic scope" value="Eukaryota"/>
</dbReference>
<evidence type="ECO:0000256" key="2">
    <source>
        <dbReference type="ARBA" id="ARBA00022692"/>
    </source>
</evidence>
<dbReference type="Pfam" id="PF00531">
    <property type="entry name" value="Death"/>
    <property type="match status" value="1"/>
</dbReference>
<dbReference type="GO" id="GO:0045569">
    <property type="term" value="F:TRAIL binding"/>
    <property type="evidence" value="ECO:0007669"/>
    <property type="project" value="InterPro"/>
</dbReference>
<dbReference type="InterPro" id="IPR001368">
    <property type="entry name" value="TNFR/NGFR_Cys_rich_reg"/>
</dbReference>
<proteinExistence type="predicted"/>
<dbReference type="SUPFAM" id="SSF47986">
    <property type="entry name" value="DEATH domain"/>
    <property type="match status" value="1"/>
</dbReference>
<dbReference type="InterPro" id="IPR034029">
    <property type="entry name" value="TNFRSF10A/B_death"/>
</dbReference>
<protein>
    <recommendedName>
        <fullName evidence="18">TNF receptor superfamily member 10b</fullName>
    </recommendedName>
</protein>
<evidence type="ECO:0000256" key="6">
    <source>
        <dbReference type="ARBA" id="ARBA00022989"/>
    </source>
</evidence>
<keyword evidence="9" id="KW-0675">Receptor</keyword>
<dbReference type="InterPro" id="IPR052491">
    <property type="entry name" value="TNFRSF10"/>
</dbReference>
<feature type="repeat" description="TNFR-Cys" evidence="11">
    <location>
        <begin position="14"/>
        <end position="55"/>
    </location>
</feature>
<dbReference type="InterPro" id="IPR000488">
    <property type="entry name" value="Death_dom"/>
</dbReference>
<dbReference type="GO" id="GO:0005886">
    <property type="term" value="C:plasma membrane"/>
    <property type="evidence" value="ECO:0007669"/>
    <property type="project" value="TreeGrafter"/>
</dbReference>
<evidence type="ECO:0000256" key="8">
    <source>
        <dbReference type="ARBA" id="ARBA00023157"/>
    </source>
</evidence>
<reference evidence="16" key="2">
    <citation type="submission" date="2025-08" db="UniProtKB">
        <authorList>
            <consortium name="Ensembl"/>
        </authorList>
    </citation>
    <scope>IDENTIFICATION</scope>
</reference>
<dbReference type="FunCoup" id="H0XBY3">
    <property type="interactions" value="1197"/>
</dbReference>
<feature type="region of interest" description="Disordered" evidence="12">
    <location>
        <begin position="100"/>
        <end position="120"/>
    </location>
</feature>
<keyword evidence="7 13" id="KW-0472">Membrane</keyword>
<evidence type="ECO:0000259" key="14">
    <source>
        <dbReference type="PROSITE" id="PS50017"/>
    </source>
</evidence>
<dbReference type="InterPro" id="IPR020465">
    <property type="entry name" value="TNFR_10"/>
</dbReference>
<dbReference type="PANTHER" id="PTHR46330">
    <property type="entry name" value="TUMOR NECROSIS FACTOR RECEPTOR SUPERFAMILY MEMBER 10B"/>
    <property type="match status" value="1"/>
</dbReference>
<dbReference type="PROSITE" id="PS50050">
    <property type="entry name" value="TNFR_NGFR_2"/>
    <property type="match status" value="2"/>
</dbReference>
<dbReference type="Ensembl" id="ENSOGAT00000014797.2">
    <property type="protein sequence ID" value="ENSOGAP00000013252.2"/>
    <property type="gene ID" value="ENSOGAG00000014793.2"/>
</dbReference>
<dbReference type="Gene3D" id="2.10.50.10">
    <property type="entry name" value="Tumor Necrosis Factor Receptor, subunit A, domain 2"/>
    <property type="match status" value="3"/>
</dbReference>
<dbReference type="EMBL" id="AAQR03106331">
    <property type="status" value="NOT_ANNOTATED_CDS"/>
    <property type="molecule type" value="Genomic_DNA"/>
</dbReference>
<dbReference type="GeneTree" id="ENSGT00940000162957"/>
<reference evidence="17" key="1">
    <citation type="submission" date="2011-03" db="EMBL/GenBank/DDBJ databases">
        <title>Version 3 of the genome sequence of Otolemur garnettii (Bushbaby).</title>
        <authorList>
            <consortium name="The Broad Institute Genome Sequencing Platform"/>
            <person name="Di Palma F."/>
            <person name="Johnson J."/>
            <person name="Lander E.S."/>
            <person name="Lindblad-Toh K."/>
            <person name="Jaffe D.B."/>
            <person name="Gnerre S."/>
            <person name="MacCallum I."/>
            <person name="Przybylski D."/>
            <person name="Ribeiro F.J."/>
            <person name="Burton J.N."/>
            <person name="Walker B.J."/>
            <person name="Sharpe T."/>
            <person name="Hall G."/>
        </authorList>
    </citation>
    <scope>NUCLEOTIDE SEQUENCE [LARGE SCALE GENOMIC DNA]</scope>
</reference>
<dbReference type="SMART" id="SM00005">
    <property type="entry name" value="DEATH"/>
    <property type="match status" value="1"/>
</dbReference>
<dbReference type="Proteomes" id="UP000005225">
    <property type="component" value="Unassembled WGS sequence"/>
</dbReference>
<dbReference type="PANTHER" id="PTHR46330:SF1">
    <property type="entry name" value="TUMOR NECROSIS FACTOR RECEPTOR SUPERFAMILY MEMBER 10B"/>
    <property type="match status" value="1"/>
</dbReference>
<accession>H0XBY3</accession>
<comment type="caution">
    <text evidence="11">Lacks conserved residue(s) required for the propagation of feature annotation.</text>
</comment>
<dbReference type="Pfam" id="PF00020">
    <property type="entry name" value="TNFR_c6"/>
    <property type="match status" value="2"/>
</dbReference>
<dbReference type="FunFam" id="2.10.50.10:FF:000004">
    <property type="entry name" value="Tumor necrosis factor receptor superfamily member 6"/>
    <property type="match status" value="1"/>
</dbReference>
<feature type="domain" description="TNFR-Cys" evidence="15">
    <location>
        <begin position="14"/>
        <end position="55"/>
    </location>
</feature>
<evidence type="ECO:0000256" key="3">
    <source>
        <dbReference type="ARBA" id="ARBA00022703"/>
    </source>
</evidence>
<dbReference type="GO" id="GO:0043065">
    <property type="term" value="P:positive regulation of apoptotic process"/>
    <property type="evidence" value="ECO:0007669"/>
    <property type="project" value="TreeGrafter"/>
</dbReference>
<keyword evidence="4" id="KW-0732">Signal</keyword>
<evidence type="ECO:0000256" key="9">
    <source>
        <dbReference type="ARBA" id="ARBA00023170"/>
    </source>
</evidence>
<evidence type="ECO:0008006" key="18">
    <source>
        <dbReference type="Google" id="ProtNLM"/>
    </source>
</evidence>
<feature type="disulfide bond" evidence="11">
    <location>
        <begin position="37"/>
        <end position="55"/>
    </location>
</feature>
<dbReference type="GO" id="GO:0009986">
    <property type="term" value="C:cell surface"/>
    <property type="evidence" value="ECO:0007669"/>
    <property type="project" value="TreeGrafter"/>
</dbReference>
<dbReference type="InterPro" id="IPR011029">
    <property type="entry name" value="DEATH-like_dom_sf"/>
</dbReference>
<dbReference type="PROSITE" id="PS50017">
    <property type="entry name" value="DEATH_DOMAIN"/>
    <property type="match status" value="1"/>
</dbReference>
<sequence length="352" mass="38437">PGTHLSEDGTYCLPCRYGIDYTTHRNELLSCILCTACSSDKVEKSPCDTNRDTECQCKGGTFWTKESPEVCQPCTPRCPAGMVMKTPCTPLSDIECVPEESGTKAPGWRRPAPGGPGSTSDEVSVIWLVVALVIAGVVVIIAIMCWCICVRSGLPWLCSGLGALADQEGRVPQGPGAEDSTDNQMLTIRDSQSTLDFEPEEMKRQELAELRVVTPPSPQEKQCLLGQAGVEGSKKRRLLVPANGADPIETLRLFFNFISNTVSCKSWNQLMRQMGLPKNDIQLARDSVSPDDVLNEMLERWIGKKGLKASVNCLLEALETLGDRLSKQTIEDHLVNSGKFIFLDSETDSAVP</sequence>
<keyword evidence="10" id="KW-0325">Glycoprotein</keyword>
<dbReference type="CDD" id="cd10580">
    <property type="entry name" value="TNFRSF10"/>
    <property type="match status" value="1"/>
</dbReference>
<keyword evidence="2 13" id="KW-0812">Transmembrane</keyword>
<feature type="domain" description="Death" evidence="14">
    <location>
        <begin position="266"/>
        <end position="334"/>
    </location>
</feature>